<dbReference type="AlphaFoldDB" id="A0A090MTK3"/>
<dbReference type="WBParaSite" id="SRAE_0000075800.1">
    <property type="protein sequence ID" value="SRAE_0000075800.1"/>
    <property type="gene ID" value="WBGene00256517"/>
</dbReference>
<dbReference type="GeneID" id="36374013"/>
<evidence type="ECO:0000313" key="4">
    <source>
        <dbReference type="WormBase" id="SRAE_0000075800"/>
    </source>
</evidence>
<dbReference type="WormBase" id="SRAE_0000075800">
    <property type="protein sequence ID" value="SRP08173"/>
    <property type="gene ID" value="WBGene00256517"/>
</dbReference>
<gene>
    <name evidence="1 3 4" type="ORF">SRAE_0000075800</name>
</gene>
<organism evidence="1">
    <name type="scientific">Strongyloides ratti</name>
    <name type="common">Parasitic roundworm</name>
    <dbReference type="NCBI Taxonomy" id="34506"/>
    <lineage>
        <taxon>Eukaryota</taxon>
        <taxon>Metazoa</taxon>
        <taxon>Ecdysozoa</taxon>
        <taxon>Nematoda</taxon>
        <taxon>Chromadorea</taxon>
        <taxon>Rhabditida</taxon>
        <taxon>Tylenchina</taxon>
        <taxon>Panagrolaimomorpha</taxon>
        <taxon>Strongyloidoidea</taxon>
        <taxon>Strongyloididae</taxon>
        <taxon>Strongyloides</taxon>
    </lineage>
</organism>
<dbReference type="Proteomes" id="UP000035682">
    <property type="component" value="Unplaced"/>
</dbReference>
<protein>
    <submittedName>
        <fullName evidence="1 3">Uncharacterized protein</fullName>
    </submittedName>
</protein>
<evidence type="ECO:0000313" key="1">
    <source>
        <dbReference type="EMBL" id="CEF61643.1"/>
    </source>
</evidence>
<dbReference type="CTD" id="36374013"/>
<reference evidence="1" key="2">
    <citation type="submission" date="2014-09" db="EMBL/GenBank/DDBJ databases">
        <authorList>
            <person name="Aslett A.Martin."/>
        </authorList>
    </citation>
    <scope>NUCLEOTIDE SEQUENCE</scope>
    <source>
        <strain evidence="1">ED321 Heterogonic</strain>
    </source>
</reference>
<reference evidence="3" key="3">
    <citation type="submission" date="2020-12" db="UniProtKB">
        <authorList>
            <consortium name="WormBaseParasite"/>
        </authorList>
    </citation>
    <scope>IDENTIFICATION</scope>
</reference>
<dbReference type="RefSeq" id="XP_024500850.1">
    <property type="nucleotide sequence ID" value="XM_024646699.1"/>
</dbReference>
<accession>A0A090MTK3</accession>
<evidence type="ECO:0000313" key="2">
    <source>
        <dbReference type="Proteomes" id="UP000035682"/>
    </source>
</evidence>
<proteinExistence type="predicted"/>
<evidence type="ECO:0000313" key="3">
    <source>
        <dbReference type="WBParaSite" id="SRAE_0000075800.1"/>
    </source>
</evidence>
<sequence>MAKSKHTNGDGMFSSDNFITKCKELGINYVDRNQNLHKLMKVAAYIRHLDNEYSEEIKTRINEKTKVLNVIYKPGDKFIYKKNLEGKFKDLYQEPFIVIKDLGTKVTFKAKNERILTAIKVKIKRFYGSL</sequence>
<dbReference type="EMBL" id="LN609432">
    <property type="protein sequence ID" value="CEF61643.1"/>
    <property type="molecule type" value="Genomic_DNA"/>
</dbReference>
<reference evidence="2" key="1">
    <citation type="submission" date="2014-09" db="EMBL/GenBank/DDBJ databases">
        <authorList>
            <person name="Martin A.A."/>
        </authorList>
    </citation>
    <scope>NUCLEOTIDE SEQUENCE</scope>
    <source>
        <strain evidence="2">ED321</strain>
    </source>
</reference>
<keyword evidence="2" id="KW-1185">Reference proteome</keyword>
<name>A0A090MTK3_STRRB</name>